<proteinExistence type="predicted"/>
<accession>A0A2G9RCR4</accession>
<keyword evidence="3" id="KW-1185">Reference proteome</keyword>
<evidence type="ECO:0000313" key="3">
    <source>
        <dbReference type="Proteomes" id="UP000228934"/>
    </source>
</evidence>
<gene>
    <name evidence="2" type="ORF">AB205_0161560</name>
</gene>
<organism evidence="2 3">
    <name type="scientific">Aquarana catesbeiana</name>
    <name type="common">American bullfrog</name>
    <name type="synonym">Rana catesbeiana</name>
    <dbReference type="NCBI Taxonomy" id="8400"/>
    <lineage>
        <taxon>Eukaryota</taxon>
        <taxon>Metazoa</taxon>
        <taxon>Chordata</taxon>
        <taxon>Craniata</taxon>
        <taxon>Vertebrata</taxon>
        <taxon>Euteleostomi</taxon>
        <taxon>Amphibia</taxon>
        <taxon>Batrachia</taxon>
        <taxon>Anura</taxon>
        <taxon>Neobatrachia</taxon>
        <taxon>Ranoidea</taxon>
        <taxon>Ranidae</taxon>
        <taxon>Aquarana</taxon>
    </lineage>
</organism>
<sequence>MGRKDSGHLRTPRTPHLLKKGKSQNHKQRMRREMFMKWAKLSSQQILIGEIMGCNHDLEHIKENINDGQQKMKNIIDFLGRI</sequence>
<reference evidence="3" key="1">
    <citation type="journal article" date="2017" name="Nat. Commun.">
        <title>The North American bullfrog draft genome provides insight into hormonal regulation of long noncoding RNA.</title>
        <authorList>
            <person name="Hammond S.A."/>
            <person name="Warren R.L."/>
            <person name="Vandervalk B.P."/>
            <person name="Kucuk E."/>
            <person name="Khan H."/>
            <person name="Gibb E.A."/>
            <person name="Pandoh P."/>
            <person name="Kirk H."/>
            <person name="Zhao Y."/>
            <person name="Jones M."/>
            <person name="Mungall A.J."/>
            <person name="Coope R."/>
            <person name="Pleasance S."/>
            <person name="Moore R.A."/>
            <person name="Holt R.A."/>
            <person name="Round J.M."/>
            <person name="Ohora S."/>
            <person name="Walle B.V."/>
            <person name="Veldhoen N."/>
            <person name="Helbing C.C."/>
            <person name="Birol I."/>
        </authorList>
    </citation>
    <scope>NUCLEOTIDE SEQUENCE [LARGE SCALE GENOMIC DNA]</scope>
</reference>
<feature type="region of interest" description="Disordered" evidence="1">
    <location>
        <begin position="1"/>
        <end position="28"/>
    </location>
</feature>
<evidence type="ECO:0000256" key="1">
    <source>
        <dbReference type="SAM" id="MobiDB-lite"/>
    </source>
</evidence>
<name>A0A2G9RCR4_AQUCT</name>
<evidence type="ECO:0000313" key="2">
    <source>
        <dbReference type="EMBL" id="PIO25051.1"/>
    </source>
</evidence>
<dbReference type="EMBL" id="KV953786">
    <property type="protein sequence ID" value="PIO25051.1"/>
    <property type="molecule type" value="Genomic_DNA"/>
</dbReference>
<protein>
    <submittedName>
        <fullName evidence="2">Uncharacterized protein</fullName>
    </submittedName>
</protein>
<dbReference type="Proteomes" id="UP000228934">
    <property type="component" value="Unassembled WGS sequence"/>
</dbReference>
<dbReference type="AlphaFoldDB" id="A0A2G9RCR4"/>
<feature type="compositionally biased region" description="Basic residues" evidence="1">
    <location>
        <begin position="10"/>
        <end position="28"/>
    </location>
</feature>